<dbReference type="InterPro" id="IPR050639">
    <property type="entry name" value="SSR_resolvase"/>
</dbReference>
<feature type="domain" description="Resolvase/invertase-type recombinase catalytic" evidence="1">
    <location>
        <begin position="18"/>
        <end position="172"/>
    </location>
</feature>
<dbReference type="PANTHER" id="PTHR30461:SF23">
    <property type="entry name" value="DNA RECOMBINASE-RELATED"/>
    <property type="match status" value="1"/>
</dbReference>
<dbReference type="GO" id="GO:0000150">
    <property type="term" value="F:DNA strand exchange activity"/>
    <property type="evidence" value="ECO:0007669"/>
    <property type="project" value="InterPro"/>
</dbReference>
<dbReference type="EMBL" id="APMP01000002">
    <property type="protein sequence ID" value="ENZ83264.1"/>
    <property type="molecule type" value="Genomic_DNA"/>
</dbReference>
<dbReference type="FunFam" id="3.40.50.1390:FF:000008">
    <property type="entry name" value="DNA recombinase"/>
    <property type="match status" value="1"/>
</dbReference>
<dbReference type="Pfam" id="PF07508">
    <property type="entry name" value="Recombinase"/>
    <property type="match status" value="1"/>
</dbReference>
<dbReference type="Pfam" id="PF00239">
    <property type="entry name" value="Resolvase"/>
    <property type="match status" value="1"/>
</dbReference>
<dbReference type="SUPFAM" id="SSF53041">
    <property type="entry name" value="Resolvase-like"/>
    <property type="match status" value="1"/>
</dbReference>
<keyword evidence="4" id="KW-1185">Reference proteome</keyword>
<feature type="domain" description="Recombinase" evidence="2">
    <location>
        <begin position="198"/>
        <end position="323"/>
    </location>
</feature>
<gene>
    <name evidence="3" type="ORF">OR37_00560</name>
</gene>
<dbReference type="GO" id="GO:0003677">
    <property type="term" value="F:DNA binding"/>
    <property type="evidence" value="ECO:0007669"/>
    <property type="project" value="InterPro"/>
</dbReference>
<evidence type="ECO:0000313" key="4">
    <source>
        <dbReference type="Proteomes" id="UP000013063"/>
    </source>
</evidence>
<organism evidence="3 4">
    <name type="scientific">Caulobacter vibrioides OR37</name>
    <dbReference type="NCBI Taxonomy" id="1292034"/>
    <lineage>
        <taxon>Bacteria</taxon>
        <taxon>Pseudomonadati</taxon>
        <taxon>Pseudomonadota</taxon>
        <taxon>Alphaproteobacteria</taxon>
        <taxon>Caulobacterales</taxon>
        <taxon>Caulobacteraceae</taxon>
        <taxon>Caulobacter</taxon>
    </lineage>
</organism>
<dbReference type="PROSITE" id="PS51737">
    <property type="entry name" value="RECOMBINASE_DNA_BIND"/>
    <property type="match status" value="1"/>
</dbReference>
<evidence type="ECO:0000313" key="3">
    <source>
        <dbReference type="EMBL" id="ENZ83264.1"/>
    </source>
</evidence>
<dbReference type="PATRIC" id="fig|1292034.3.peg.557"/>
<dbReference type="STRING" id="1292034.OR37_00560"/>
<dbReference type="CDD" id="cd00338">
    <property type="entry name" value="Ser_Recombinase"/>
    <property type="match status" value="1"/>
</dbReference>
<dbReference type="RefSeq" id="WP_004615663.1">
    <property type="nucleotide sequence ID" value="NZ_APMP01000002.1"/>
</dbReference>
<dbReference type="Gene3D" id="3.90.1750.20">
    <property type="entry name" value="Putative Large Serine Recombinase, Chain B, Domain 2"/>
    <property type="match status" value="1"/>
</dbReference>
<dbReference type="InterPro" id="IPR006119">
    <property type="entry name" value="Resolv_N"/>
</dbReference>
<reference evidence="3 4" key="1">
    <citation type="journal article" date="2013" name="Genome Announc.">
        <title>Draft Genome Sequence for Caulobacter sp. Strain OR37, a Bacterium Tolerant to Heavy Metals.</title>
        <authorList>
            <person name="Utturkar S.M."/>
            <person name="Bollmann A."/>
            <person name="Brzoska R.M."/>
            <person name="Klingeman D.M."/>
            <person name="Epstein S.E."/>
            <person name="Palumbo A.V."/>
            <person name="Brown S.D."/>
        </authorList>
    </citation>
    <scope>NUCLEOTIDE SEQUENCE [LARGE SCALE GENOMIC DNA]</scope>
    <source>
        <strain evidence="3 4">OR37</strain>
    </source>
</reference>
<dbReference type="InterPro" id="IPR038109">
    <property type="entry name" value="DNA_bind_recomb_sf"/>
</dbReference>
<comment type="caution">
    <text evidence="3">The sequence shown here is derived from an EMBL/GenBank/DDBJ whole genome shotgun (WGS) entry which is preliminary data.</text>
</comment>
<dbReference type="Gene3D" id="3.40.50.1390">
    <property type="entry name" value="Resolvase, N-terminal catalytic domain"/>
    <property type="match status" value="1"/>
</dbReference>
<dbReference type="InterPro" id="IPR011109">
    <property type="entry name" value="DNA_bind_recombinase_dom"/>
</dbReference>
<evidence type="ECO:0000259" key="2">
    <source>
        <dbReference type="PROSITE" id="PS51737"/>
    </source>
</evidence>
<dbReference type="SMART" id="SM00857">
    <property type="entry name" value="Resolvase"/>
    <property type="match status" value="1"/>
</dbReference>
<proteinExistence type="predicted"/>
<dbReference type="PROSITE" id="PS51736">
    <property type="entry name" value="RECOMBINASES_3"/>
    <property type="match status" value="1"/>
</dbReference>
<sequence>MLQVGASNEAVIERKIVRAAQYVRMSTEHQRYSTSNQEDAIAQYAARRGFEIVRTYADEGKSGLRLDGRQALQRLIADVRAGAADFEAILVYDVSRWGRFQDADESGFYEYVCREAGISVHYCAEQFENDGSLSSTIIKSMKRAMAGEYSRELSVKVFSGQCRLITLGFRQGGPAGYGLRRLLVDEHGAPKAELSRGEHKSLQTDRVVLRPGPPEEVEIVRRLYRMFVLQRRSESEIATLLNAEGLVTDLGRPWTRGVVHQILTNEKYIGNNVYNRVSFKLKAKRVTNDPDMWVRADGAFEGIVEPDFFEAAQRIIFDRSRRFTDQQLLEQLSSLLSQRGWLSGLVIDEIEDMPSSSTFRHRFGSLLRAYQLVGFSPARDYRYIETNRALRALHPEVVAGVIDNIRSAGASVERDQHTDLLHINDEFSASLVIVRCQLTAAGSLRWKVRLDQGLRPDITIAARMGADNTTVRDYYLLPWIDLGAAPNLRLAPYNHAGLDAYRFDDLDGFVDLTRRTALRAA</sequence>
<evidence type="ECO:0000259" key="1">
    <source>
        <dbReference type="PROSITE" id="PS51736"/>
    </source>
</evidence>
<name>R0EN29_CAUVI</name>
<accession>R0EN29</accession>
<dbReference type="PANTHER" id="PTHR30461">
    <property type="entry name" value="DNA-INVERTASE FROM LAMBDOID PROPHAGE"/>
    <property type="match status" value="1"/>
</dbReference>
<dbReference type="InterPro" id="IPR036162">
    <property type="entry name" value="Resolvase-like_N_sf"/>
</dbReference>
<protein>
    <submittedName>
        <fullName evidence="3">Site-specific recombinase, DNA invertase Pin</fullName>
    </submittedName>
</protein>
<dbReference type="Proteomes" id="UP000013063">
    <property type="component" value="Unassembled WGS sequence"/>
</dbReference>
<dbReference type="eggNOG" id="COG1961">
    <property type="taxonomic scope" value="Bacteria"/>
</dbReference>
<dbReference type="AlphaFoldDB" id="R0EN29"/>